<dbReference type="CDD" id="cd00093">
    <property type="entry name" value="HTH_XRE"/>
    <property type="match status" value="1"/>
</dbReference>
<evidence type="ECO:0000313" key="2">
    <source>
        <dbReference type="EMBL" id="MDP9897366.1"/>
    </source>
</evidence>
<organism evidence="2 3">
    <name type="scientific">Variovorax boronicumulans</name>
    <dbReference type="NCBI Taxonomy" id="436515"/>
    <lineage>
        <taxon>Bacteria</taxon>
        <taxon>Pseudomonadati</taxon>
        <taxon>Pseudomonadota</taxon>
        <taxon>Betaproteobacteria</taxon>
        <taxon>Burkholderiales</taxon>
        <taxon>Comamonadaceae</taxon>
        <taxon>Variovorax</taxon>
    </lineage>
</organism>
<dbReference type="InterPro" id="IPR001387">
    <property type="entry name" value="Cro/C1-type_HTH"/>
</dbReference>
<dbReference type="EMBL" id="JAUSRD010000027">
    <property type="protein sequence ID" value="MDP9897366.1"/>
    <property type="molecule type" value="Genomic_DNA"/>
</dbReference>
<evidence type="ECO:0000259" key="1">
    <source>
        <dbReference type="PROSITE" id="PS50943"/>
    </source>
</evidence>
<accession>A0AAW8D7N3</accession>
<gene>
    <name evidence="2" type="ORF">J2W31_006510</name>
</gene>
<dbReference type="PROSITE" id="PS50943">
    <property type="entry name" value="HTH_CROC1"/>
    <property type="match status" value="1"/>
</dbReference>
<dbReference type="Proteomes" id="UP001242045">
    <property type="component" value="Unassembled WGS sequence"/>
</dbReference>
<name>A0AAW8D7N3_9BURK</name>
<dbReference type="SUPFAM" id="SSF47413">
    <property type="entry name" value="lambda repressor-like DNA-binding domains"/>
    <property type="match status" value="1"/>
</dbReference>
<proteinExistence type="predicted"/>
<keyword evidence="2" id="KW-0238">DNA-binding</keyword>
<sequence length="83" mass="8989">MPKPNAANSPDVDLVVKQLGQRIRAARVQRGLFQKDVAAIIGVSIPSYQALEAGRGTPAFWTFVASCIVLDISLESLLPREIN</sequence>
<evidence type="ECO:0000313" key="3">
    <source>
        <dbReference type="Proteomes" id="UP001242045"/>
    </source>
</evidence>
<feature type="domain" description="HTH cro/C1-type" evidence="1">
    <location>
        <begin position="23"/>
        <end position="77"/>
    </location>
</feature>
<dbReference type="GO" id="GO:0003677">
    <property type="term" value="F:DNA binding"/>
    <property type="evidence" value="ECO:0007669"/>
    <property type="project" value="UniProtKB-KW"/>
</dbReference>
<dbReference type="Pfam" id="PF13560">
    <property type="entry name" value="HTH_31"/>
    <property type="match status" value="1"/>
</dbReference>
<dbReference type="SMART" id="SM00530">
    <property type="entry name" value="HTH_XRE"/>
    <property type="match status" value="1"/>
</dbReference>
<dbReference type="RefSeq" id="WP_307687301.1">
    <property type="nucleotide sequence ID" value="NZ_JAUSRD010000027.1"/>
</dbReference>
<dbReference type="AlphaFoldDB" id="A0AAW8D7N3"/>
<reference evidence="2" key="1">
    <citation type="submission" date="2023-07" db="EMBL/GenBank/DDBJ databases">
        <title>Sorghum-associated microbial communities from plants grown in Nebraska, USA.</title>
        <authorList>
            <person name="Schachtman D."/>
        </authorList>
    </citation>
    <scope>NUCLEOTIDE SEQUENCE</scope>
    <source>
        <strain evidence="2">DS3754</strain>
    </source>
</reference>
<dbReference type="InterPro" id="IPR010982">
    <property type="entry name" value="Lambda_DNA-bd_dom_sf"/>
</dbReference>
<comment type="caution">
    <text evidence="2">The sequence shown here is derived from an EMBL/GenBank/DDBJ whole genome shotgun (WGS) entry which is preliminary data.</text>
</comment>
<dbReference type="Gene3D" id="1.10.260.40">
    <property type="entry name" value="lambda repressor-like DNA-binding domains"/>
    <property type="match status" value="1"/>
</dbReference>
<protein>
    <submittedName>
        <fullName evidence="2">DNA-binding XRE family transcriptional regulator</fullName>
    </submittedName>
</protein>